<dbReference type="NCBIfam" id="TIGR00260">
    <property type="entry name" value="thrC"/>
    <property type="match status" value="1"/>
</dbReference>
<keyword evidence="7 9" id="KW-0663">Pyridoxal phosphate</keyword>
<dbReference type="InterPro" id="IPR051166">
    <property type="entry name" value="Threonine_Synthase"/>
</dbReference>
<feature type="domain" description="Threonine synthase N-terminal" evidence="12">
    <location>
        <begin position="2"/>
        <end position="85"/>
    </location>
</feature>
<dbReference type="InterPro" id="IPR000634">
    <property type="entry name" value="Ser/Thr_deHydtase_PyrdxlP-BS"/>
</dbReference>
<dbReference type="Gene3D" id="3.40.50.1100">
    <property type="match status" value="2"/>
</dbReference>
<evidence type="ECO:0000256" key="7">
    <source>
        <dbReference type="ARBA" id="ARBA00022898"/>
    </source>
</evidence>
<dbReference type="AlphaFoldDB" id="A0A4U7KVG4"/>
<dbReference type="Pfam" id="PF24857">
    <property type="entry name" value="THR4_C"/>
    <property type="match status" value="1"/>
</dbReference>
<accession>A0A4U7KVG4</accession>
<dbReference type="GO" id="GO:0009088">
    <property type="term" value="P:threonine biosynthetic process"/>
    <property type="evidence" value="ECO:0007669"/>
    <property type="project" value="UniProtKB-KW"/>
</dbReference>
<name>A0A4U7KVG4_9BASI</name>
<dbReference type="InterPro" id="IPR037158">
    <property type="entry name" value="Thr_synth_N_sf"/>
</dbReference>
<keyword evidence="8" id="KW-0456">Lyase</keyword>
<dbReference type="Gene3D" id="3.90.1380.10">
    <property type="entry name" value="Threonine synthase, N-terminal domain"/>
    <property type="match status" value="1"/>
</dbReference>
<feature type="modified residue" description="N6-(pyridoxal phosphate)lysine" evidence="9">
    <location>
        <position position="117"/>
    </location>
</feature>
<comment type="caution">
    <text evidence="13">The sequence shown here is derived from an EMBL/GenBank/DDBJ whole genome shotgun (WGS) entry which is preliminary data.</text>
</comment>
<dbReference type="InterPro" id="IPR004450">
    <property type="entry name" value="Thr_synthase-like"/>
</dbReference>
<gene>
    <name evidence="13" type="ORF">EX895_002295</name>
</gene>
<dbReference type="Pfam" id="PF14821">
    <property type="entry name" value="Thr_synth_N"/>
    <property type="match status" value="1"/>
</dbReference>
<dbReference type="GO" id="GO:0004795">
    <property type="term" value="F:threonine synthase activity"/>
    <property type="evidence" value="ECO:0007669"/>
    <property type="project" value="UniProtKB-EC"/>
</dbReference>
<evidence type="ECO:0000256" key="1">
    <source>
        <dbReference type="ARBA" id="ARBA00001933"/>
    </source>
</evidence>
<dbReference type="GO" id="GO:0030170">
    <property type="term" value="F:pyridoxal phosphate binding"/>
    <property type="evidence" value="ECO:0007669"/>
    <property type="project" value="InterPro"/>
</dbReference>
<dbReference type="Proteomes" id="UP000306050">
    <property type="component" value="Chromosome SGRAM_14"/>
</dbReference>
<comment type="pathway">
    <text evidence="2">Amino-acid biosynthesis; L-threonine biosynthesis; L-threonine from L-aspartate: step 5/5.</text>
</comment>
<keyword evidence="5" id="KW-0028">Amino-acid biosynthesis</keyword>
<dbReference type="PANTHER" id="PTHR42690:SF1">
    <property type="entry name" value="THREONINE SYNTHASE-LIKE 2"/>
    <property type="match status" value="1"/>
</dbReference>
<dbReference type="GeneID" id="40725190"/>
<dbReference type="PROSITE" id="PS00165">
    <property type="entry name" value="DEHYDRATASE_SER_THR"/>
    <property type="match status" value="1"/>
</dbReference>
<keyword evidence="6" id="KW-0791">Threonine biosynthesis</keyword>
<dbReference type="PANTHER" id="PTHR42690">
    <property type="entry name" value="THREONINE SYNTHASE FAMILY MEMBER"/>
    <property type="match status" value="1"/>
</dbReference>
<evidence type="ECO:0000256" key="2">
    <source>
        <dbReference type="ARBA" id="ARBA00004979"/>
    </source>
</evidence>
<dbReference type="FunFam" id="3.90.1380.10:FF:000003">
    <property type="entry name" value="THR4p Threonine synthase"/>
    <property type="match status" value="1"/>
</dbReference>
<sequence length="568" mass="62069">MKYLSTRGGAERLTFEQAVLTGLAPNGGLFIPAQIPQLPANWQSEWADLSFPELSHRVLSLYIPEDPAQGGIPSADLQQVIKKSYATFRHNDTTPLVRLDDKEWCLELWHGPTFAFKDVALQLLGNLFEYFLQRRNKGKPQDQREKLTIVGATSGDTGSAAIQGVRSKEDISIFILFPDGRVSPIQEAQMTTVLDDNVHNVSVQGTFDDCQDVVKALFSDAEFNAKHRLGAVNSINWARILAQIVYYFSAYFSFRKQLGLSASEPTPKDLEFVVPTGNFGDILAGYYAKRMGLPVSRLVVATNENDILQRFWATGRYEKSSAASSSSGASSVQTEPAQGSSDGAQQQGGVRATLSPAMDILVSSNFERLLWYIAYESQAASHANASQQEKEEAAGKQLASWMQSLKTEGRMQVDDQQLAIARRDFAAERVSDQEIRETVLQYFTRKPTAAFPAGSYLIDPHTAVGFKAAANVAAATKPHQIVLSTAHPAKFAEAVTSSLESAGAEFDFERDVLPKEMAGLLEKERRVIGVKPEGQPGVEGLITAVKAVVEKQADVVKARAESANTASV</sequence>
<dbReference type="EC" id="4.2.3.1" evidence="4"/>
<protein>
    <recommendedName>
        <fullName evidence="4">threonine synthase</fullName>
        <ecNumber evidence="4">4.2.3.1</ecNumber>
    </recommendedName>
</protein>
<keyword evidence="14" id="KW-1185">Reference proteome</keyword>
<evidence type="ECO:0000313" key="13">
    <source>
        <dbReference type="EMBL" id="TKY88664.1"/>
    </source>
</evidence>
<dbReference type="RefSeq" id="XP_029740649.1">
    <property type="nucleotide sequence ID" value="XM_029882894.1"/>
</dbReference>
<dbReference type="EMBL" id="SRRM01000007">
    <property type="protein sequence ID" value="TKY88664.1"/>
    <property type="molecule type" value="Genomic_DNA"/>
</dbReference>
<evidence type="ECO:0000256" key="8">
    <source>
        <dbReference type="ARBA" id="ARBA00023239"/>
    </source>
</evidence>
<feature type="region of interest" description="Disordered" evidence="10">
    <location>
        <begin position="322"/>
        <end position="349"/>
    </location>
</feature>
<evidence type="ECO:0000313" key="14">
    <source>
        <dbReference type="Proteomes" id="UP000306050"/>
    </source>
</evidence>
<evidence type="ECO:0000256" key="6">
    <source>
        <dbReference type="ARBA" id="ARBA00022697"/>
    </source>
</evidence>
<comment type="cofactor">
    <cofactor evidence="1 9">
        <name>pyridoxal 5'-phosphate</name>
        <dbReference type="ChEBI" id="CHEBI:597326"/>
    </cofactor>
</comment>
<dbReference type="InterPro" id="IPR036052">
    <property type="entry name" value="TrpB-like_PALP_sf"/>
</dbReference>
<dbReference type="Pfam" id="PF00291">
    <property type="entry name" value="PALP"/>
    <property type="match status" value="1"/>
</dbReference>
<dbReference type="InterPro" id="IPR001926">
    <property type="entry name" value="TrpB-like_PALP"/>
</dbReference>
<dbReference type="KEGG" id="sgra:EX895_002295"/>
<evidence type="ECO:0000256" key="5">
    <source>
        <dbReference type="ARBA" id="ARBA00022605"/>
    </source>
</evidence>
<dbReference type="FunFam" id="3.40.50.1100:FF:000024">
    <property type="entry name" value="Probable threonine synthase"/>
    <property type="match status" value="1"/>
</dbReference>
<reference evidence="13 14" key="1">
    <citation type="submission" date="2019-05" db="EMBL/GenBank/DDBJ databases">
        <title>Sporisorium graminicola CBS 10092 draft sequencing and annotation.</title>
        <authorList>
            <person name="Solano-Gonzalez S."/>
            <person name="Caddick M.X."/>
            <person name="Darby A."/>
        </authorList>
    </citation>
    <scope>NUCLEOTIDE SEQUENCE [LARGE SCALE GENOMIC DNA]</scope>
    <source>
        <strain evidence="13 14">CBS 10092</strain>
    </source>
</reference>
<evidence type="ECO:0000256" key="10">
    <source>
        <dbReference type="SAM" id="MobiDB-lite"/>
    </source>
</evidence>
<evidence type="ECO:0000259" key="11">
    <source>
        <dbReference type="Pfam" id="PF00291"/>
    </source>
</evidence>
<dbReference type="OrthoDB" id="5203861at2759"/>
<organism evidence="13 14">
    <name type="scientific">Sporisorium graminicola</name>
    <dbReference type="NCBI Taxonomy" id="280036"/>
    <lineage>
        <taxon>Eukaryota</taxon>
        <taxon>Fungi</taxon>
        <taxon>Dikarya</taxon>
        <taxon>Basidiomycota</taxon>
        <taxon>Ustilaginomycotina</taxon>
        <taxon>Ustilaginomycetes</taxon>
        <taxon>Ustilaginales</taxon>
        <taxon>Ustilaginaceae</taxon>
        <taxon>Sporisorium</taxon>
    </lineage>
</organism>
<comment type="similarity">
    <text evidence="3">Belongs to the threonine synthase family.</text>
</comment>
<evidence type="ECO:0000256" key="4">
    <source>
        <dbReference type="ARBA" id="ARBA00013028"/>
    </source>
</evidence>
<dbReference type="SUPFAM" id="SSF53686">
    <property type="entry name" value="Tryptophan synthase beta subunit-like PLP-dependent enzymes"/>
    <property type="match status" value="1"/>
</dbReference>
<evidence type="ECO:0000259" key="12">
    <source>
        <dbReference type="Pfam" id="PF14821"/>
    </source>
</evidence>
<feature type="domain" description="Tryptophan synthase beta chain-like PALP" evidence="11">
    <location>
        <begin position="91"/>
        <end position="337"/>
    </location>
</feature>
<dbReference type="InterPro" id="IPR029144">
    <property type="entry name" value="Thr_synth_N"/>
</dbReference>
<dbReference type="CDD" id="cd01560">
    <property type="entry name" value="Thr-synth_2"/>
    <property type="match status" value="1"/>
</dbReference>
<evidence type="ECO:0000256" key="9">
    <source>
        <dbReference type="PIRSR" id="PIRSR604450-51"/>
    </source>
</evidence>
<evidence type="ECO:0000256" key="3">
    <source>
        <dbReference type="ARBA" id="ARBA00005517"/>
    </source>
</evidence>
<proteinExistence type="inferred from homology"/>